<keyword evidence="3" id="KW-1185">Reference proteome</keyword>
<evidence type="ECO:0000256" key="1">
    <source>
        <dbReference type="SAM" id="SignalP"/>
    </source>
</evidence>
<dbReference type="GeneID" id="89684876"/>
<dbReference type="PROSITE" id="PS51257">
    <property type="entry name" value="PROKAR_LIPOPROTEIN"/>
    <property type="match status" value="1"/>
</dbReference>
<reference evidence="2 3" key="1">
    <citation type="submission" date="2021-05" db="EMBL/GenBank/DDBJ databases">
        <title>Draft Whole Genome Sequencing Of Biosensor Chromobacterium violaceum Strain CV026 Reveals A Regulatory RNA In Chromobacterium violaceum Phenotype Regulatory Network.</title>
        <authorList>
            <person name="Hong K.W."/>
            <person name="Chan K.G."/>
            <person name="Chang C.-Y."/>
        </authorList>
    </citation>
    <scope>NUCLEOTIDE SEQUENCE [LARGE SCALE GENOMIC DNA]</scope>
    <source>
        <strain evidence="2 3">ATCC 31532</strain>
    </source>
</reference>
<protein>
    <submittedName>
        <fullName evidence="2">Uncharacterized protein</fullName>
    </submittedName>
</protein>
<sequence>MKVHSMPTFTRKLLPLLTLSVLAACGGGGSGSSGSAPSQNNNASARYHVAGQVQKGPFIFGSQIWISELDDKLSPTGKVYMTQTKDDLGNFGIPGSVNTKLVELTGSGYYMNELTGTLSTAPVTLNAVADLSVSKSLTINLLTTLQAPRLKALMAGGSDYQTAYNQSRNEVLAVFGIDPAKVDSLGSLFDMRINGNADQDSILLATSVILSQAAKNQALQANTDTAELSHLISTIASDLANNGKLSSQSLQDQLSVAATQIDLDAVRRNVETYYTKRGIQLVAPKFEEWIDKDNSQTIPRRLVPTSGLSFQDSADANPEQIYSSNAVKISGLKDGQAAILRLNGTGTLLKNDKAVTTDSFVKNNDVIQLKDAAPSFNEEKSNTVQIGSSTATWKIKSASTHLRIDDQNGGLFPAPGVEQAYIFLHQSQFIAFRFTPSADFIAKYSGVDVNAVGGAVVSNLSIYSDNNNNPDQALITSNEKTSLYKKLITGGSVREFIPNSVQYRLGSSGVQLKANKNYWIVLAMTVPDFPMAGLQGGKGKTSQYDGTLKLSKNGTMWCSQPSERDTPCFNNYISPASFWLAD</sequence>
<dbReference type="RefSeq" id="WP_146008358.1">
    <property type="nucleotide sequence ID" value="NZ_CP142381.1"/>
</dbReference>
<dbReference type="EMBL" id="JAHDTB010000003">
    <property type="protein sequence ID" value="MBW8286911.1"/>
    <property type="molecule type" value="Genomic_DNA"/>
</dbReference>
<evidence type="ECO:0000313" key="2">
    <source>
        <dbReference type="EMBL" id="MBW8286911.1"/>
    </source>
</evidence>
<feature type="signal peptide" evidence="1">
    <location>
        <begin position="1"/>
        <end position="23"/>
    </location>
</feature>
<evidence type="ECO:0000313" key="3">
    <source>
        <dbReference type="Proteomes" id="UP000711178"/>
    </source>
</evidence>
<comment type="caution">
    <text evidence="2">The sequence shown here is derived from an EMBL/GenBank/DDBJ whole genome shotgun (WGS) entry which is preliminary data.</text>
</comment>
<feature type="chain" id="PRO_5047330884" evidence="1">
    <location>
        <begin position="24"/>
        <end position="582"/>
    </location>
</feature>
<proteinExistence type="predicted"/>
<dbReference type="Proteomes" id="UP000711178">
    <property type="component" value="Unassembled WGS sequence"/>
</dbReference>
<accession>A0ABS7F9Y6</accession>
<name>A0ABS7F9Y6_9NEIS</name>
<organism evidence="2 3">
    <name type="scientific">Chromobacterium subtsugae</name>
    <dbReference type="NCBI Taxonomy" id="251747"/>
    <lineage>
        <taxon>Bacteria</taxon>
        <taxon>Pseudomonadati</taxon>
        <taxon>Pseudomonadota</taxon>
        <taxon>Betaproteobacteria</taxon>
        <taxon>Neisseriales</taxon>
        <taxon>Chromobacteriaceae</taxon>
        <taxon>Chromobacterium</taxon>
    </lineage>
</organism>
<keyword evidence="1" id="KW-0732">Signal</keyword>
<gene>
    <name evidence="2" type="ORF">KIF53_04640</name>
</gene>